<keyword evidence="1" id="KW-0479">Metal-binding</keyword>
<sequence>MAFSRSSTEWLRKLDEARPSSPQSGAIILLFVRCRSSTWNDRIVEAVGGIPRLVKLIIERIDTTRTLDNGVCTHIAGYIDVLINLTHSTDAVSYALTAENAVLSLVRLMKRLLTTSLDKDRAICIQYSLQLLLMNIRKRDFRDGCTWVRKLLGAEEQILPRLLKALSKSNTSNAALPFLGQLVDLLLGFIPYLIYRPILRPVTKSLRVVADAGFEPDLEQVPILGKIWETFRALVKYRVDCKTEGYLFLCSQCDKPDINDKFAVCEGCLVATYYSKECQKKNWKAHREWCKSTRAMCKSAGVESFSAREEGCMAVVIRRELIAMSRKVRATKLEFKKEHPSIDPRTHILRLDYGVYPPEMRVIAPAELPTEVREIIVEMCKADGGSTIMVMVELPGSERTFTHAITEIPIDDEGMPRDLVDLESPHFLEYKQKFNLSFAQSALKLCPGVDVETLLP</sequence>
<dbReference type="Pfam" id="PF01753">
    <property type="entry name" value="zf-MYND"/>
    <property type="match status" value="1"/>
</dbReference>
<dbReference type="EMBL" id="JASNQZ010000006">
    <property type="protein sequence ID" value="KAL0956040.1"/>
    <property type="molecule type" value="Genomic_DNA"/>
</dbReference>
<comment type="caution">
    <text evidence="6">The sequence shown here is derived from an EMBL/GenBank/DDBJ whole genome shotgun (WGS) entry which is preliminary data.</text>
</comment>
<reference evidence="7" key="1">
    <citation type="submission" date="2024-06" db="EMBL/GenBank/DDBJ databases">
        <title>Multi-omics analyses provide insights into the biosynthesis of the anticancer antibiotic pleurotin in Hohenbuehelia grisea.</title>
        <authorList>
            <person name="Weaver J.A."/>
            <person name="Alberti F."/>
        </authorList>
    </citation>
    <scope>NUCLEOTIDE SEQUENCE [LARGE SCALE GENOMIC DNA]</scope>
    <source>
        <strain evidence="7">T-177</strain>
    </source>
</reference>
<protein>
    <recommendedName>
        <fullName evidence="5">MYND-type domain-containing protein</fullName>
    </recommendedName>
</protein>
<evidence type="ECO:0000256" key="2">
    <source>
        <dbReference type="ARBA" id="ARBA00022771"/>
    </source>
</evidence>
<dbReference type="InterPro" id="IPR002893">
    <property type="entry name" value="Znf_MYND"/>
</dbReference>
<evidence type="ECO:0000256" key="1">
    <source>
        <dbReference type="ARBA" id="ARBA00022723"/>
    </source>
</evidence>
<keyword evidence="3" id="KW-0862">Zinc</keyword>
<name>A0ABR3JKP7_9AGAR</name>
<feature type="domain" description="MYND-type" evidence="5">
    <location>
        <begin position="250"/>
        <end position="290"/>
    </location>
</feature>
<keyword evidence="7" id="KW-1185">Reference proteome</keyword>
<evidence type="ECO:0000256" key="4">
    <source>
        <dbReference type="PROSITE-ProRule" id="PRU00134"/>
    </source>
</evidence>
<accession>A0ABR3JKP7</accession>
<dbReference type="Gene3D" id="6.10.140.2220">
    <property type="match status" value="1"/>
</dbReference>
<organism evidence="6 7">
    <name type="scientific">Hohenbuehelia grisea</name>
    <dbReference type="NCBI Taxonomy" id="104357"/>
    <lineage>
        <taxon>Eukaryota</taxon>
        <taxon>Fungi</taxon>
        <taxon>Dikarya</taxon>
        <taxon>Basidiomycota</taxon>
        <taxon>Agaricomycotina</taxon>
        <taxon>Agaricomycetes</taxon>
        <taxon>Agaricomycetidae</taxon>
        <taxon>Agaricales</taxon>
        <taxon>Pleurotineae</taxon>
        <taxon>Pleurotaceae</taxon>
        <taxon>Hohenbuehelia</taxon>
    </lineage>
</organism>
<dbReference type="PROSITE" id="PS50865">
    <property type="entry name" value="ZF_MYND_2"/>
    <property type="match status" value="1"/>
</dbReference>
<gene>
    <name evidence="6" type="ORF">HGRIS_002212</name>
</gene>
<dbReference type="SUPFAM" id="SSF144232">
    <property type="entry name" value="HIT/MYND zinc finger-like"/>
    <property type="match status" value="1"/>
</dbReference>
<keyword evidence="2 4" id="KW-0863">Zinc-finger</keyword>
<evidence type="ECO:0000313" key="6">
    <source>
        <dbReference type="EMBL" id="KAL0956040.1"/>
    </source>
</evidence>
<evidence type="ECO:0000259" key="5">
    <source>
        <dbReference type="PROSITE" id="PS50865"/>
    </source>
</evidence>
<proteinExistence type="predicted"/>
<dbReference type="Proteomes" id="UP001556367">
    <property type="component" value="Unassembled WGS sequence"/>
</dbReference>
<evidence type="ECO:0000313" key="7">
    <source>
        <dbReference type="Proteomes" id="UP001556367"/>
    </source>
</evidence>
<evidence type="ECO:0000256" key="3">
    <source>
        <dbReference type="ARBA" id="ARBA00022833"/>
    </source>
</evidence>